<proteinExistence type="predicted"/>
<dbReference type="OrthoDB" id="9793712at2"/>
<name>A0A3R5UUI2_9BACT</name>
<dbReference type="Proteomes" id="UP000287502">
    <property type="component" value="Chromosome"/>
</dbReference>
<dbReference type="EMBL" id="CP035108">
    <property type="protein sequence ID" value="QAR32872.1"/>
    <property type="molecule type" value="Genomic_DNA"/>
</dbReference>
<protein>
    <submittedName>
        <fullName evidence="1">DUF494 family protein</fullName>
    </submittedName>
</protein>
<accession>A0A3R5UUI2</accession>
<reference evidence="1 2" key="1">
    <citation type="submission" date="2019-01" db="EMBL/GenBank/DDBJ databases">
        <title>Geovibrio thiophilus DSM 11263, complete genome.</title>
        <authorList>
            <person name="Spring S."/>
            <person name="Bunk B."/>
            <person name="Sproer C."/>
        </authorList>
    </citation>
    <scope>NUCLEOTIDE SEQUENCE [LARGE SCALE GENOMIC DNA]</scope>
    <source>
        <strain evidence="1 2">DSM 11263</strain>
    </source>
</reference>
<gene>
    <name evidence="1" type="ORF">EP073_05470</name>
</gene>
<evidence type="ECO:0000313" key="2">
    <source>
        <dbReference type="Proteomes" id="UP000287502"/>
    </source>
</evidence>
<dbReference type="Pfam" id="PF04361">
    <property type="entry name" value="DUF494"/>
    <property type="match status" value="1"/>
</dbReference>
<evidence type="ECO:0000313" key="1">
    <source>
        <dbReference type="EMBL" id="QAR32872.1"/>
    </source>
</evidence>
<organism evidence="1 2">
    <name type="scientific">Geovibrio thiophilus</name>
    <dbReference type="NCBI Taxonomy" id="139438"/>
    <lineage>
        <taxon>Bacteria</taxon>
        <taxon>Pseudomonadati</taxon>
        <taxon>Deferribacterota</taxon>
        <taxon>Deferribacteres</taxon>
        <taxon>Deferribacterales</taxon>
        <taxon>Geovibrionaceae</taxon>
        <taxon>Geovibrio</taxon>
    </lineage>
</organism>
<dbReference type="AlphaFoldDB" id="A0A3R5UUI2"/>
<dbReference type="InterPro" id="IPR007456">
    <property type="entry name" value="Smg"/>
</dbReference>
<sequence length="138" mass="16018">MEKFVIALNLVIDYIDSSDKVSEKDLADYLQSTGFEDNEIRQVLAVLDMNSFAPFAGYRYFSRKERNIFTDESMNYLQKLHITGVMDMVSLETVIESLLDTDNYRIGVEQVKNHVLFCLMEKKSLFAESAGDYEEYDH</sequence>
<dbReference type="RefSeq" id="WP_128466158.1">
    <property type="nucleotide sequence ID" value="NZ_CP035108.1"/>
</dbReference>
<keyword evidence="2" id="KW-1185">Reference proteome</keyword>
<dbReference type="KEGG" id="gtl:EP073_05470"/>